<dbReference type="Gene3D" id="3.10.120.10">
    <property type="entry name" value="Cytochrome b5-like heme/steroid binding domain"/>
    <property type="match status" value="1"/>
</dbReference>
<dbReference type="WBParaSite" id="ECPE_0001807901-mRNA-1">
    <property type="protein sequence ID" value="ECPE_0001807901-mRNA-1"/>
    <property type="gene ID" value="ECPE_0001807901"/>
</dbReference>
<evidence type="ECO:0000313" key="2">
    <source>
        <dbReference type="EMBL" id="VDP95430.1"/>
    </source>
</evidence>
<dbReference type="Pfam" id="PF00173">
    <property type="entry name" value="Cyt-b5"/>
    <property type="match status" value="1"/>
</dbReference>
<dbReference type="AlphaFoldDB" id="A0A183BFP6"/>
<evidence type="ECO:0000259" key="1">
    <source>
        <dbReference type="Pfam" id="PF00173"/>
    </source>
</evidence>
<gene>
    <name evidence="2" type="ORF">ECPE_LOCUS18031</name>
</gene>
<dbReference type="OrthoDB" id="10051395at2759"/>
<dbReference type="SUPFAM" id="SSF55856">
    <property type="entry name" value="Cytochrome b5-like heme/steroid binding domain"/>
    <property type="match status" value="1"/>
</dbReference>
<feature type="domain" description="Cytochrome b5 heme-binding" evidence="1">
    <location>
        <begin position="2"/>
        <end position="43"/>
    </location>
</feature>
<dbReference type="EMBL" id="UZAN01073919">
    <property type="protein sequence ID" value="VDP95430.1"/>
    <property type="molecule type" value="Genomic_DNA"/>
</dbReference>
<evidence type="ECO:0000313" key="3">
    <source>
        <dbReference type="Proteomes" id="UP000272942"/>
    </source>
</evidence>
<evidence type="ECO:0000313" key="4">
    <source>
        <dbReference type="WBParaSite" id="ECPE_0001807901-mRNA-1"/>
    </source>
</evidence>
<keyword evidence="3" id="KW-1185">Reference proteome</keyword>
<reference evidence="2 3" key="2">
    <citation type="submission" date="2018-11" db="EMBL/GenBank/DDBJ databases">
        <authorList>
            <consortium name="Pathogen Informatics"/>
        </authorList>
    </citation>
    <scope>NUCLEOTIDE SEQUENCE [LARGE SCALE GENOMIC DNA]</scope>
    <source>
        <strain evidence="2 3">Egypt</strain>
    </source>
</reference>
<sequence length="62" mass="7088">MHPGGNTILLAAGKDVESFWSIYAFHYESHVMDLLKEYYIGDLLVTPRIPQSDLSHSTHRND</sequence>
<dbReference type="InterPro" id="IPR036400">
    <property type="entry name" value="Cyt_B5-like_heme/steroid_sf"/>
</dbReference>
<protein>
    <submittedName>
        <fullName evidence="4">Cytochrome b5 heme-binding domain-containing protein</fullName>
    </submittedName>
</protein>
<organism evidence="4">
    <name type="scientific">Echinostoma caproni</name>
    <dbReference type="NCBI Taxonomy" id="27848"/>
    <lineage>
        <taxon>Eukaryota</taxon>
        <taxon>Metazoa</taxon>
        <taxon>Spiralia</taxon>
        <taxon>Lophotrochozoa</taxon>
        <taxon>Platyhelminthes</taxon>
        <taxon>Trematoda</taxon>
        <taxon>Digenea</taxon>
        <taxon>Plagiorchiida</taxon>
        <taxon>Echinostomata</taxon>
        <taxon>Echinostomatoidea</taxon>
        <taxon>Echinostomatidae</taxon>
        <taxon>Echinostoma</taxon>
    </lineage>
</organism>
<proteinExistence type="predicted"/>
<reference evidence="4" key="1">
    <citation type="submission" date="2016-06" db="UniProtKB">
        <authorList>
            <consortium name="WormBaseParasite"/>
        </authorList>
    </citation>
    <scope>IDENTIFICATION</scope>
</reference>
<dbReference type="InterPro" id="IPR001199">
    <property type="entry name" value="Cyt_B5-like_heme/steroid-bd"/>
</dbReference>
<name>A0A183BFP6_9TREM</name>
<dbReference type="Proteomes" id="UP000272942">
    <property type="component" value="Unassembled WGS sequence"/>
</dbReference>
<accession>A0A183BFP6</accession>